<reference evidence="16" key="3">
    <citation type="submission" date="2025-08" db="UniProtKB">
        <authorList>
            <consortium name="RefSeq"/>
        </authorList>
    </citation>
    <scope>IDENTIFICATION</scope>
    <source>
        <tissue evidence="16">Whole organism</tissue>
    </source>
</reference>
<dbReference type="InterPro" id="IPR001930">
    <property type="entry name" value="Peptidase_M1"/>
</dbReference>
<evidence type="ECO:0000256" key="11">
    <source>
        <dbReference type="SAM" id="SignalP"/>
    </source>
</evidence>
<dbReference type="InterPro" id="IPR024571">
    <property type="entry name" value="ERAP1-like_C_dom"/>
</dbReference>
<reference evidence="15" key="1">
    <citation type="journal article" date="1997" name="Nucleic Acids Res.">
        <title>tRNAscan-SE: a program for improved detection of transfer RNA genes in genomic sequence.</title>
        <authorList>
            <person name="Lowe T.M."/>
            <person name="Eddy S.R."/>
        </authorList>
    </citation>
    <scope>NUCLEOTIDE SEQUENCE [LARGE SCALE GENOMIC DNA]</scope>
</reference>
<evidence type="ECO:0000256" key="8">
    <source>
        <dbReference type="ARBA" id="ARBA00023049"/>
    </source>
</evidence>
<dbReference type="InterPro" id="IPR042097">
    <property type="entry name" value="Aminopeptidase_N-like_N_sf"/>
</dbReference>
<organism evidence="15 16">
    <name type="scientific">Drosophila arizonae</name>
    <name type="common">Fruit fly</name>
    <dbReference type="NCBI Taxonomy" id="7263"/>
    <lineage>
        <taxon>Eukaryota</taxon>
        <taxon>Metazoa</taxon>
        <taxon>Ecdysozoa</taxon>
        <taxon>Arthropoda</taxon>
        <taxon>Hexapoda</taxon>
        <taxon>Insecta</taxon>
        <taxon>Pterygota</taxon>
        <taxon>Neoptera</taxon>
        <taxon>Endopterygota</taxon>
        <taxon>Diptera</taxon>
        <taxon>Brachycera</taxon>
        <taxon>Muscomorpha</taxon>
        <taxon>Ephydroidea</taxon>
        <taxon>Drosophilidae</taxon>
        <taxon>Drosophila</taxon>
    </lineage>
</organism>
<dbReference type="SUPFAM" id="SSF63737">
    <property type="entry name" value="Leukotriene A4 hydrolase N-terminal domain"/>
    <property type="match status" value="1"/>
</dbReference>
<evidence type="ECO:0000259" key="13">
    <source>
        <dbReference type="Pfam" id="PF11838"/>
    </source>
</evidence>
<dbReference type="CDD" id="cd09601">
    <property type="entry name" value="M1_APN-Q_like"/>
    <property type="match status" value="1"/>
</dbReference>
<dbReference type="Pfam" id="PF17900">
    <property type="entry name" value="Peptidase_M1_N"/>
    <property type="match status" value="1"/>
</dbReference>
<keyword evidence="15" id="KW-1185">Reference proteome</keyword>
<comment type="similarity">
    <text evidence="2 10">Belongs to the peptidase M1 family.</text>
</comment>
<keyword evidence="7 10" id="KW-0862">Zinc</keyword>
<keyword evidence="9" id="KW-0449">Lipoprotein</keyword>
<evidence type="ECO:0000256" key="10">
    <source>
        <dbReference type="RuleBase" id="RU364040"/>
    </source>
</evidence>
<keyword evidence="11" id="KW-0732">Signal</keyword>
<keyword evidence="3" id="KW-0472">Membrane</keyword>
<feature type="domain" description="Aminopeptidase N-like N-terminal" evidence="14">
    <location>
        <begin position="29"/>
        <end position="227"/>
    </location>
</feature>
<dbReference type="InterPro" id="IPR050344">
    <property type="entry name" value="Peptidase_M1_aminopeptidases"/>
</dbReference>
<dbReference type="Gene3D" id="2.60.40.1730">
    <property type="entry name" value="tricorn interacting facor f3 domain"/>
    <property type="match status" value="1"/>
</dbReference>
<evidence type="ECO:0000256" key="3">
    <source>
        <dbReference type="ARBA" id="ARBA00022622"/>
    </source>
</evidence>
<evidence type="ECO:0000256" key="6">
    <source>
        <dbReference type="ARBA" id="ARBA00022801"/>
    </source>
</evidence>
<dbReference type="GeneID" id="108621029"/>
<dbReference type="Gene3D" id="1.10.390.10">
    <property type="entry name" value="Neutral Protease Domain 2"/>
    <property type="match status" value="1"/>
</dbReference>
<accession>A0ABM1Q2B9</accession>
<keyword evidence="8 10" id="KW-0482">Metalloprotease</keyword>
<keyword evidence="5 10" id="KW-0479">Metal-binding</keyword>
<keyword evidence="6 10" id="KW-0378">Hydrolase</keyword>
<evidence type="ECO:0000313" key="16">
    <source>
        <dbReference type="RefSeq" id="XP_017873605.1"/>
    </source>
</evidence>
<feature type="domain" description="ERAP1-like C-terminal" evidence="13">
    <location>
        <begin position="582"/>
        <end position="909"/>
    </location>
</feature>
<feature type="domain" description="Peptidase M1 membrane alanine aminopeptidase" evidence="12">
    <location>
        <begin position="263"/>
        <end position="488"/>
    </location>
</feature>
<evidence type="ECO:0000256" key="5">
    <source>
        <dbReference type="ARBA" id="ARBA00022723"/>
    </source>
</evidence>
<comment type="subcellular location">
    <subcellularLocation>
        <location evidence="1">Cell membrane</location>
        <topology evidence="1">Lipid-anchor</topology>
        <topology evidence="1">GPI-anchor</topology>
    </subcellularLocation>
</comment>
<evidence type="ECO:0000259" key="14">
    <source>
        <dbReference type="Pfam" id="PF17900"/>
    </source>
</evidence>
<evidence type="ECO:0000256" key="2">
    <source>
        <dbReference type="ARBA" id="ARBA00010136"/>
    </source>
</evidence>
<dbReference type="Gene3D" id="2.60.40.1910">
    <property type="match status" value="1"/>
</dbReference>
<evidence type="ECO:0000256" key="1">
    <source>
        <dbReference type="ARBA" id="ARBA00004609"/>
    </source>
</evidence>
<dbReference type="InterPro" id="IPR034016">
    <property type="entry name" value="M1_APN-typ"/>
</dbReference>
<keyword evidence="3" id="KW-0325">Glycoprotein</keyword>
<dbReference type="RefSeq" id="XP_017873605.1">
    <property type="nucleotide sequence ID" value="XM_018018116.1"/>
</dbReference>
<gene>
    <name evidence="16" type="primary">LOC108621029</name>
</gene>
<sequence length="933" mass="109285">MRILMLLSAVLATFCNASYDYYRLPRSIKPQHYNLRIMTHLESPKRLIFTGDVEILLRIIQSTNNITLHAGTGLNIAECNTGVQLMKYHCNELIEIKSMQRQPTYNFIILHFEQYLQRGQRYTLRLRFWSRLGQNMAGYYVSSYQDNADNCCKQFMSVTQFEPADARNAFPCFDEPEFKATFNITLGHHAKYNALSNMPLLERIPICERQNWLWSTFRQTEVMSTYLVAYSVNNFEGYVSQNHKSRVHFTTWARAAAIEQCRYASEVGPRILSKFEDMFGIEYPLPKMDQLAVPDFSAGAMENWGLITYREAALFYAEDASSQVDKQHIANIIAHELAHQWFGNLVTMEWWNDLWLNEGFATYMATLGIEKLCCQWHAYDEDMLDNVLAVLNTDAYCHTRPIHQEVSRASQISELFDAITYRKGAVVIRMMHMFIGDVAFFKGLHCYLQKHAYANARQEDLWLALTEAAHECGSMPLDLQVQTVMNTWTLQKGIPLVQVKRQYLKNTAIVTQQRFLILHEDHAYIRPEHPLAENTCWFVPISYATQSSSNFIATEPQTWLRCTALNEPLSVQLRHLPGDDEWLILNVQVSTPYRINYDSDNWELISKALHSNEYHRINVMNRAQLLDDALALAWTGLMSYEMSLELLTYVKQEHEFMPWRAALDQINAIYRIIRHTEDFEKFQHFMYHLLSPIYCQLGGMRNDRNKLHHVSHKALITKWACRLSLKDCVERALNYYHRWFICSEPDSTNPVPINLRPVVYCTAMRHGDGEDWTFLWHRYRNSSLASEQRVILLALTCSHKKGLLERYLRIIYHEQSFIRKQDASLIFGAMVHTEVGSHVARDFFFKKFQLLRKYYNSNTRELIGLLSLIAQHSSSQEDYQQLRTFINGHQVLLQQSSTRSLLRVLEQVKVNMRWRQQRLPEFGRQLAMCNYCE</sequence>
<keyword evidence="3" id="KW-0336">GPI-anchor</keyword>
<dbReference type="InterPro" id="IPR027268">
    <property type="entry name" value="Peptidase_M4/M1_CTD_sf"/>
</dbReference>
<evidence type="ECO:0000256" key="7">
    <source>
        <dbReference type="ARBA" id="ARBA00022833"/>
    </source>
</evidence>
<dbReference type="InterPro" id="IPR014782">
    <property type="entry name" value="Peptidase_M1_dom"/>
</dbReference>
<evidence type="ECO:0000313" key="15">
    <source>
        <dbReference type="Proteomes" id="UP000694904"/>
    </source>
</evidence>
<feature type="chain" id="PRO_5046375222" description="Aminopeptidase" evidence="11">
    <location>
        <begin position="18"/>
        <end position="933"/>
    </location>
</feature>
<evidence type="ECO:0000256" key="4">
    <source>
        <dbReference type="ARBA" id="ARBA00022670"/>
    </source>
</evidence>
<reference evidence="15" key="2">
    <citation type="journal article" date="2016" name="G3 (Bethesda)">
        <title>Genome Evolution in Three Species of Cactophilic Drosophila.</title>
        <authorList>
            <person name="Sanchez-Flores A."/>
            <person name="Penazola F."/>
            <person name="Carpinteyro-Ponce J."/>
            <person name="Nazario-Yepiz N."/>
            <person name="Abreu-Goodger C."/>
            <person name="Machado C.A."/>
            <person name="Markow T.A."/>
        </authorList>
    </citation>
    <scope>NUCLEOTIDE SEQUENCE [LARGE SCALE GENOMIC DNA]</scope>
</reference>
<keyword evidence="10" id="KW-0031">Aminopeptidase</keyword>
<dbReference type="Proteomes" id="UP000694904">
    <property type="component" value="Chromosome 2"/>
</dbReference>
<dbReference type="Pfam" id="PF01433">
    <property type="entry name" value="Peptidase_M1"/>
    <property type="match status" value="1"/>
</dbReference>
<name>A0ABM1Q2B9_DROAR</name>
<dbReference type="InterPro" id="IPR045357">
    <property type="entry name" value="Aminopeptidase_N-like_N"/>
</dbReference>
<keyword evidence="4 10" id="KW-0645">Protease</keyword>
<proteinExistence type="inferred from homology"/>
<feature type="signal peptide" evidence="11">
    <location>
        <begin position="1"/>
        <end position="17"/>
    </location>
</feature>
<dbReference type="SUPFAM" id="SSF55486">
    <property type="entry name" value="Metalloproteases ('zincins'), catalytic domain"/>
    <property type="match status" value="1"/>
</dbReference>
<dbReference type="EC" id="3.4.11.-" evidence="10"/>
<dbReference type="PANTHER" id="PTHR11533:SF253">
    <property type="entry name" value="AMINOPEPTIDASE-RELATED"/>
    <property type="match status" value="1"/>
</dbReference>
<dbReference type="PANTHER" id="PTHR11533">
    <property type="entry name" value="PROTEASE M1 ZINC METALLOPROTEASE"/>
    <property type="match status" value="1"/>
</dbReference>
<protein>
    <recommendedName>
        <fullName evidence="10">Aminopeptidase</fullName>
        <ecNumber evidence="10">3.4.11.-</ecNumber>
    </recommendedName>
</protein>
<comment type="cofactor">
    <cofactor evidence="10">
        <name>Zn(2+)</name>
        <dbReference type="ChEBI" id="CHEBI:29105"/>
    </cofactor>
    <text evidence="10">Binds 1 zinc ion per subunit.</text>
</comment>
<evidence type="ECO:0000259" key="12">
    <source>
        <dbReference type="Pfam" id="PF01433"/>
    </source>
</evidence>
<dbReference type="Pfam" id="PF11838">
    <property type="entry name" value="ERAP1_C"/>
    <property type="match status" value="1"/>
</dbReference>
<dbReference type="PRINTS" id="PR00756">
    <property type="entry name" value="ALADIPTASE"/>
</dbReference>
<evidence type="ECO:0000256" key="9">
    <source>
        <dbReference type="ARBA" id="ARBA00023288"/>
    </source>
</evidence>
<dbReference type="Gene3D" id="1.25.50.20">
    <property type="match status" value="1"/>
</dbReference>